<dbReference type="SMART" id="SM00343">
    <property type="entry name" value="ZnF_C2HC"/>
    <property type="match status" value="1"/>
</dbReference>
<evidence type="ECO:0000259" key="4">
    <source>
        <dbReference type="PROSITE" id="PS50158"/>
    </source>
</evidence>
<dbReference type="SMART" id="SM00316">
    <property type="entry name" value="S1"/>
    <property type="match status" value="2"/>
</dbReference>
<evidence type="ECO:0008006" key="7">
    <source>
        <dbReference type="Google" id="ProtNLM"/>
    </source>
</evidence>
<evidence type="ECO:0000256" key="1">
    <source>
        <dbReference type="PROSITE-ProRule" id="PRU00047"/>
    </source>
</evidence>
<dbReference type="PROSITE" id="PS50158">
    <property type="entry name" value="ZF_CCHC"/>
    <property type="match status" value="1"/>
</dbReference>
<feature type="compositionally biased region" description="Basic residues" evidence="2">
    <location>
        <begin position="430"/>
        <end position="479"/>
    </location>
</feature>
<proteinExistence type="predicted"/>
<dbReference type="GO" id="GO:0008270">
    <property type="term" value="F:zinc ion binding"/>
    <property type="evidence" value="ECO:0007669"/>
    <property type="project" value="UniProtKB-KW"/>
</dbReference>
<dbReference type="Pfam" id="PF00575">
    <property type="entry name" value="S1"/>
    <property type="match status" value="2"/>
</dbReference>
<evidence type="ECO:0000256" key="2">
    <source>
        <dbReference type="SAM" id="MobiDB-lite"/>
    </source>
</evidence>
<evidence type="ECO:0000313" key="5">
    <source>
        <dbReference type="EMBL" id="KAL1522280.1"/>
    </source>
</evidence>
<dbReference type="GO" id="GO:0043489">
    <property type="term" value="P:RNA stabilization"/>
    <property type="evidence" value="ECO:0007669"/>
    <property type="project" value="TreeGrafter"/>
</dbReference>
<keyword evidence="1" id="KW-0862">Zinc</keyword>
<feature type="region of interest" description="Disordered" evidence="2">
    <location>
        <begin position="213"/>
        <end position="236"/>
    </location>
</feature>
<feature type="compositionally biased region" description="Pro residues" evidence="2">
    <location>
        <begin position="108"/>
        <end position="117"/>
    </location>
</feature>
<evidence type="ECO:0000259" key="3">
    <source>
        <dbReference type="PROSITE" id="PS50126"/>
    </source>
</evidence>
<feature type="compositionally biased region" description="Basic residues" evidence="2">
    <location>
        <begin position="44"/>
        <end position="107"/>
    </location>
</feature>
<dbReference type="EMBL" id="JBGBPQ010000006">
    <property type="protein sequence ID" value="KAL1522280.1"/>
    <property type="molecule type" value="Genomic_DNA"/>
</dbReference>
<comment type="caution">
    <text evidence="5">The sequence shown here is derived from an EMBL/GenBank/DDBJ whole genome shotgun (WGS) entry which is preliminary data.</text>
</comment>
<feature type="domain" description="S1 motif" evidence="3">
    <location>
        <begin position="119"/>
        <end position="187"/>
    </location>
</feature>
<feature type="region of interest" description="Disordered" evidence="2">
    <location>
        <begin position="329"/>
        <end position="353"/>
    </location>
</feature>
<feature type="domain" description="S1 motif" evidence="3">
    <location>
        <begin position="245"/>
        <end position="322"/>
    </location>
</feature>
<dbReference type="SUPFAM" id="SSF50249">
    <property type="entry name" value="Nucleic acid-binding proteins"/>
    <property type="match status" value="2"/>
</dbReference>
<organism evidence="5 6">
    <name type="scientific">Prymnesium parvum</name>
    <name type="common">Toxic golden alga</name>
    <dbReference type="NCBI Taxonomy" id="97485"/>
    <lineage>
        <taxon>Eukaryota</taxon>
        <taxon>Haptista</taxon>
        <taxon>Haptophyta</taxon>
        <taxon>Prymnesiophyceae</taxon>
        <taxon>Prymnesiales</taxon>
        <taxon>Prymnesiaceae</taxon>
        <taxon>Prymnesium</taxon>
    </lineage>
</organism>
<accession>A0AB34JMS4</accession>
<gene>
    <name evidence="5" type="ORF">AB1Y20_017274</name>
</gene>
<dbReference type="SUPFAM" id="SSF57756">
    <property type="entry name" value="Retrovirus zinc finger-like domains"/>
    <property type="match status" value="1"/>
</dbReference>
<dbReference type="PROSITE" id="PS50126">
    <property type="entry name" value="S1"/>
    <property type="match status" value="2"/>
</dbReference>
<dbReference type="PANTHER" id="PTHR15838:SF1">
    <property type="entry name" value="ZINC FINGER CCHC DOMAIN-CONTAINING PROTEIN 17"/>
    <property type="match status" value="1"/>
</dbReference>
<dbReference type="InterPro" id="IPR036875">
    <property type="entry name" value="Znf_CCHC_sf"/>
</dbReference>
<dbReference type="InterPro" id="IPR001878">
    <property type="entry name" value="Znf_CCHC"/>
</dbReference>
<dbReference type="Pfam" id="PF00098">
    <property type="entry name" value="zf-CCHC"/>
    <property type="match status" value="1"/>
</dbReference>
<dbReference type="Gene3D" id="4.10.60.10">
    <property type="entry name" value="Zinc finger, CCHC-type"/>
    <property type="match status" value="1"/>
</dbReference>
<feature type="region of interest" description="Disordered" evidence="2">
    <location>
        <begin position="1"/>
        <end position="119"/>
    </location>
</feature>
<sequence>MPSKSRDSSRSSSGGSSSSDSRSRSRSRSRSSSARSRGEGRASPQRRRLHSRSRSRSRSPARRSRSPARRSRSPARRSRSPARRSRSPAARRRSPRRSPPPRRRSPPRRSPPPPPPRVASIHRARVVATKPFGAFCELQGERTQGLVHISQLAPRRVEAVEDVVQQGDEVWVKVIGVEGGRVKLSMRALDQADGTERDDEPARGGRECFNCGKEGHQARDCAEPRKERRGGEAEPMPELHSIHRGKVVKMATRKGDDDASAVFGAFVALDGFRKQGLLHVSQISEERIEGGDVESIIPVGHEVYVKVIAIDEEAGKLSLSMKYCSQRNGRDLDPTHMEALADGGGRRGKGGERGSLAAMQVPEYGGKQSAAGGYAMLSDEEDAPPAKAAGSYNLKPLAPGGQASGASVEAMSEQQRLQVELTAGILAKAREKKAKKDKKEKKEKKSKKSGKVKKSKKDKKEHKKDRKHAKEKKSHKHKK</sequence>
<feature type="region of interest" description="Disordered" evidence="2">
    <location>
        <begin position="427"/>
        <end position="479"/>
    </location>
</feature>
<keyword evidence="1" id="KW-0479">Metal-binding</keyword>
<dbReference type="AlphaFoldDB" id="A0AB34JMS4"/>
<keyword evidence="1" id="KW-0863">Zinc-finger</keyword>
<dbReference type="Gene3D" id="2.40.50.140">
    <property type="entry name" value="Nucleic acid-binding proteins"/>
    <property type="match status" value="2"/>
</dbReference>
<feature type="compositionally biased region" description="Low complexity" evidence="2">
    <location>
        <begin position="10"/>
        <end position="20"/>
    </location>
</feature>
<dbReference type="PANTHER" id="PTHR15838">
    <property type="entry name" value="NUCLEOLAR PROTEIN OF 40 KDA"/>
    <property type="match status" value="1"/>
</dbReference>
<reference evidence="5 6" key="1">
    <citation type="journal article" date="2024" name="Science">
        <title>Giant polyketide synthase enzymes in the biosynthesis of giant marine polyether toxins.</title>
        <authorList>
            <person name="Fallon T.R."/>
            <person name="Shende V.V."/>
            <person name="Wierzbicki I.H."/>
            <person name="Pendleton A.L."/>
            <person name="Watervoot N.F."/>
            <person name="Auber R.P."/>
            <person name="Gonzalez D.J."/>
            <person name="Wisecaver J.H."/>
            <person name="Moore B.S."/>
        </authorList>
    </citation>
    <scope>NUCLEOTIDE SEQUENCE [LARGE SCALE GENOMIC DNA]</scope>
    <source>
        <strain evidence="5 6">12B1</strain>
    </source>
</reference>
<name>A0AB34JMS4_PRYPA</name>
<dbReference type="Proteomes" id="UP001515480">
    <property type="component" value="Unassembled WGS sequence"/>
</dbReference>
<dbReference type="InterPro" id="IPR012340">
    <property type="entry name" value="NA-bd_OB-fold"/>
</dbReference>
<evidence type="ECO:0000313" key="6">
    <source>
        <dbReference type="Proteomes" id="UP001515480"/>
    </source>
</evidence>
<dbReference type="InterPro" id="IPR003029">
    <property type="entry name" value="S1_domain"/>
</dbReference>
<feature type="domain" description="CCHC-type" evidence="4">
    <location>
        <begin position="208"/>
        <end position="223"/>
    </location>
</feature>
<dbReference type="GO" id="GO:0003723">
    <property type="term" value="F:RNA binding"/>
    <property type="evidence" value="ECO:0007669"/>
    <property type="project" value="TreeGrafter"/>
</dbReference>
<protein>
    <recommendedName>
        <fullName evidence="7">S1 motif domain-containing protein</fullName>
    </recommendedName>
</protein>
<feature type="compositionally biased region" description="Basic and acidic residues" evidence="2">
    <location>
        <begin position="213"/>
        <end position="232"/>
    </location>
</feature>
<keyword evidence="6" id="KW-1185">Reference proteome</keyword>